<comment type="caution">
    <text evidence="2">The sequence shown here is derived from an EMBL/GenBank/DDBJ whole genome shotgun (WGS) entry which is preliminary data.</text>
</comment>
<name>A0A1G2F623_9BACT</name>
<feature type="domain" description="HNH nuclease" evidence="1">
    <location>
        <begin position="87"/>
        <end position="144"/>
    </location>
</feature>
<dbReference type="CDD" id="cd00085">
    <property type="entry name" value="HNHc"/>
    <property type="match status" value="1"/>
</dbReference>
<reference evidence="2 3" key="1">
    <citation type="journal article" date="2016" name="Nat. Commun.">
        <title>Thousands of microbial genomes shed light on interconnected biogeochemical processes in an aquifer system.</title>
        <authorList>
            <person name="Anantharaman K."/>
            <person name="Brown C.T."/>
            <person name="Hug L.A."/>
            <person name="Sharon I."/>
            <person name="Castelle C.J."/>
            <person name="Probst A.J."/>
            <person name="Thomas B.C."/>
            <person name="Singh A."/>
            <person name="Wilkins M.J."/>
            <person name="Karaoz U."/>
            <person name="Brodie E.L."/>
            <person name="Williams K.H."/>
            <person name="Hubbard S.S."/>
            <person name="Banfield J.F."/>
        </authorList>
    </citation>
    <scope>NUCLEOTIDE SEQUENCE [LARGE SCALE GENOMIC DNA]</scope>
</reference>
<sequence>MKKRTWTEQQLKCAVRDSFSYRRVLNKLGLREAGGNYSQIKKYIKEYHLNISHFKGKGWNAGMRGIGKPIVPLEKILVKDSSFQSFKLKKRLFAAGLKPKCCEECGWNKISNDGRMPLELDHIDGNSRDNRLENIRILCPNCHSLKPTHRGRNRKK</sequence>
<evidence type="ECO:0000259" key="1">
    <source>
        <dbReference type="SMART" id="SM00507"/>
    </source>
</evidence>
<evidence type="ECO:0000313" key="2">
    <source>
        <dbReference type="EMBL" id="OGZ33524.1"/>
    </source>
</evidence>
<dbReference type="STRING" id="1801992.A2Y98_01145"/>
<dbReference type="SMART" id="SM00507">
    <property type="entry name" value="HNHc"/>
    <property type="match status" value="1"/>
</dbReference>
<dbReference type="AlphaFoldDB" id="A0A1G2F623"/>
<accession>A0A1G2F623</accession>
<dbReference type="InterPro" id="IPR002711">
    <property type="entry name" value="HNH"/>
</dbReference>
<dbReference type="GO" id="GO:0008270">
    <property type="term" value="F:zinc ion binding"/>
    <property type="evidence" value="ECO:0007669"/>
    <property type="project" value="InterPro"/>
</dbReference>
<protein>
    <recommendedName>
        <fullName evidence="1">HNH nuclease domain-containing protein</fullName>
    </recommendedName>
</protein>
<dbReference type="Pfam" id="PF01844">
    <property type="entry name" value="HNH"/>
    <property type="match status" value="1"/>
</dbReference>
<evidence type="ECO:0000313" key="3">
    <source>
        <dbReference type="Proteomes" id="UP000179099"/>
    </source>
</evidence>
<dbReference type="GO" id="GO:0003676">
    <property type="term" value="F:nucleic acid binding"/>
    <property type="evidence" value="ECO:0007669"/>
    <property type="project" value="InterPro"/>
</dbReference>
<organism evidence="2 3">
    <name type="scientific">Candidatus Portnoybacteria bacterium RBG_19FT_COMBO_36_7</name>
    <dbReference type="NCBI Taxonomy" id="1801992"/>
    <lineage>
        <taxon>Bacteria</taxon>
        <taxon>Candidatus Portnoyibacteriota</taxon>
    </lineage>
</organism>
<gene>
    <name evidence="2" type="ORF">A2Y98_01145</name>
</gene>
<dbReference type="GO" id="GO:0004519">
    <property type="term" value="F:endonuclease activity"/>
    <property type="evidence" value="ECO:0007669"/>
    <property type="project" value="InterPro"/>
</dbReference>
<dbReference type="EMBL" id="MHMW01000028">
    <property type="protein sequence ID" value="OGZ33524.1"/>
    <property type="molecule type" value="Genomic_DNA"/>
</dbReference>
<proteinExistence type="predicted"/>
<dbReference type="Proteomes" id="UP000179099">
    <property type="component" value="Unassembled WGS sequence"/>
</dbReference>
<dbReference type="InterPro" id="IPR003615">
    <property type="entry name" value="HNH_nuc"/>
</dbReference>